<evidence type="ECO:0000313" key="3">
    <source>
        <dbReference type="Proteomes" id="UP000001646"/>
    </source>
</evidence>
<sequence length="760" mass="89625">MALMDEYDLVDSWREFNPDLKDYTYYSSRHQAWSRIDMIWCSRSILVMINNIQILARDISDHCPLTLEINRRLTIRKWRLDGNLIKQEEDIIKIKAMTKEYFKFNKTQEMKPQIVWDAYKAVARGFLIKLNAEKRKQKEAYWNKLTKDIETKEKELKANPKKSKIKISLDLLVRQRKSRELDNLAKQMRWIKQNNFENANKPGKWLARLVRKKKQSQLITKIRVQDRVILSDEQIREEFKLFYGKLYTKDPIDVEKISEYLGNQKLDKITDEQRLYLNKDITETEIIEVIRKMDNNKAPGPDGFTSGFYKLQLEEVIQSLKEIMNLALHNKIIPDSWKEATIIMIPKEGSAQADVKNFRPISLLNNDYKIFAKILANRLKDFLEGWVGEEQTGFLPGRNIKDNVRVIIDSIEYYEQNSQKEVGLLSLDAEKAFDNLNWDFFKLVIRELDMGFYFQNGIESIYNDQWAKIQINGQDTGRIAISKGTRQGCPLSPLIFIMALEILLRAIKKDDKLQGIRIDRQNYKYRAFADDLICIVDSPKQNIKNWLKKLEDFGAVAGFRLNKNKTVILTKNMSKENQEVLRTISGLETPSKIKYLGIWLSAKNNQLLNLNYITKWKEIKQDLGNWANLKISLMGRIAIIKMNVLPKLIYLFQNIPIIRQATIFKGWQKEISKFIWGKKKPRIKYSTMILPKLQGGFGLPDFKLYHEACALHWVKEWIKLEKNKILTLEGHDLRRGWHSYLWYDKTKIEKKFGNHFIRST</sequence>
<dbReference type="GeneTree" id="ENSGT01150000286916"/>
<reference evidence="2" key="2">
    <citation type="submission" date="2025-08" db="UniProtKB">
        <authorList>
            <consortium name="Ensembl"/>
        </authorList>
    </citation>
    <scope>IDENTIFICATION</scope>
</reference>
<dbReference type="InParanoid" id="A0A803SRK8"/>
<reference evidence="2" key="3">
    <citation type="submission" date="2025-09" db="UniProtKB">
        <authorList>
            <consortium name="Ensembl"/>
        </authorList>
    </citation>
    <scope>IDENTIFICATION</scope>
</reference>
<dbReference type="Proteomes" id="UP000001646">
    <property type="component" value="Unplaced"/>
</dbReference>
<dbReference type="InterPro" id="IPR043502">
    <property type="entry name" value="DNA/RNA_pol_sf"/>
</dbReference>
<dbReference type="Gene3D" id="3.60.10.10">
    <property type="entry name" value="Endonuclease/exonuclease/phosphatase"/>
    <property type="match status" value="1"/>
</dbReference>
<dbReference type="SUPFAM" id="SSF56219">
    <property type="entry name" value="DNase I-like"/>
    <property type="match status" value="1"/>
</dbReference>
<dbReference type="PANTHER" id="PTHR31635">
    <property type="entry name" value="REVERSE TRANSCRIPTASE DOMAIN-CONTAINING PROTEIN-RELATED"/>
    <property type="match status" value="1"/>
</dbReference>
<feature type="domain" description="Reverse transcriptase" evidence="1">
    <location>
        <begin position="326"/>
        <end position="600"/>
    </location>
</feature>
<dbReference type="SUPFAM" id="SSF56672">
    <property type="entry name" value="DNA/RNA polymerases"/>
    <property type="match status" value="1"/>
</dbReference>
<accession>A0A803SRK8</accession>
<protein>
    <recommendedName>
        <fullName evidence="1">Reverse transcriptase domain-containing protein</fullName>
    </recommendedName>
</protein>
<dbReference type="PROSITE" id="PS50878">
    <property type="entry name" value="RT_POL"/>
    <property type="match status" value="1"/>
</dbReference>
<dbReference type="PANTHER" id="PTHR31635:SF196">
    <property type="entry name" value="REVERSE TRANSCRIPTASE DOMAIN-CONTAINING PROTEIN-RELATED"/>
    <property type="match status" value="1"/>
</dbReference>
<proteinExistence type="predicted"/>
<name>A0A803SRK8_ANOCA</name>
<organism evidence="2 3">
    <name type="scientific">Anolis carolinensis</name>
    <name type="common">Green anole</name>
    <name type="synonym">American chameleon</name>
    <dbReference type="NCBI Taxonomy" id="28377"/>
    <lineage>
        <taxon>Eukaryota</taxon>
        <taxon>Metazoa</taxon>
        <taxon>Chordata</taxon>
        <taxon>Craniata</taxon>
        <taxon>Vertebrata</taxon>
        <taxon>Euteleostomi</taxon>
        <taxon>Lepidosauria</taxon>
        <taxon>Squamata</taxon>
        <taxon>Bifurcata</taxon>
        <taxon>Unidentata</taxon>
        <taxon>Episquamata</taxon>
        <taxon>Toxicofera</taxon>
        <taxon>Iguania</taxon>
        <taxon>Dactyloidae</taxon>
        <taxon>Anolis</taxon>
    </lineage>
</organism>
<dbReference type="InterPro" id="IPR000477">
    <property type="entry name" value="RT_dom"/>
</dbReference>
<dbReference type="AlphaFoldDB" id="A0A803SRK8"/>
<dbReference type="InterPro" id="IPR036691">
    <property type="entry name" value="Endo/exonu/phosph_ase_sf"/>
</dbReference>
<evidence type="ECO:0000313" key="2">
    <source>
        <dbReference type="Ensembl" id="ENSACAP00000025598.1"/>
    </source>
</evidence>
<dbReference type="CDD" id="cd01650">
    <property type="entry name" value="RT_nLTR_like"/>
    <property type="match status" value="1"/>
</dbReference>
<keyword evidence="3" id="KW-1185">Reference proteome</keyword>
<reference evidence="2" key="1">
    <citation type="submission" date="2009-12" db="EMBL/GenBank/DDBJ databases">
        <title>The Genome Sequence of Anolis carolinensis (Green Anole Lizard).</title>
        <authorList>
            <consortium name="The Genome Sequencing Platform"/>
            <person name="Di Palma F."/>
            <person name="Alfoldi J."/>
            <person name="Heiman D."/>
            <person name="Young S."/>
            <person name="Grabherr M."/>
            <person name="Johnson J."/>
            <person name="Lander E.S."/>
            <person name="Lindblad-Toh K."/>
        </authorList>
    </citation>
    <scope>NUCLEOTIDE SEQUENCE [LARGE SCALE GENOMIC DNA]</scope>
    <source>
        <strain evidence="2">JBL SC #1</strain>
    </source>
</reference>
<evidence type="ECO:0000259" key="1">
    <source>
        <dbReference type="PROSITE" id="PS50878"/>
    </source>
</evidence>
<dbReference type="Pfam" id="PF00078">
    <property type="entry name" value="RVT_1"/>
    <property type="match status" value="1"/>
</dbReference>
<dbReference type="Ensembl" id="ENSACAT00000052354.1">
    <property type="protein sequence ID" value="ENSACAP00000025598.1"/>
    <property type="gene ID" value="ENSACAG00000041457.1"/>
</dbReference>